<proteinExistence type="predicted"/>
<evidence type="ECO:0000256" key="1">
    <source>
        <dbReference type="SAM" id="Phobius"/>
    </source>
</evidence>
<feature type="transmembrane region" description="Helical" evidence="1">
    <location>
        <begin position="6"/>
        <end position="28"/>
    </location>
</feature>
<dbReference type="Proteomes" id="UP000274448">
    <property type="component" value="Segment"/>
</dbReference>
<reference evidence="4 8" key="1">
    <citation type="journal article" date="2011" name="Proc. Natl. Acad. Sci. U.S.A.">
        <title>Mimivirus shows dramatic genome reduction after intraamoebal culture.</title>
        <authorList>
            <person name="Boyer M."/>
            <person name="Azza S."/>
            <person name="Barrassi L."/>
            <person name="Klose T."/>
            <person name="Campocasso A."/>
            <person name="Pagnier I."/>
            <person name="Fournous G."/>
            <person name="Borg A."/>
            <person name="Robert C."/>
            <person name="Zhang X."/>
            <person name="Desnues C."/>
            <person name="Henrissat B."/>
            <person name="Rossmann M.G."/>
            <person name="La Scola B."/>
            <person name="Raoult D."/>
        </authorList>
    </citation>
    <scope>NUCLEOTIDE SEQUENCE [LARGE SCALE GENOMIC DNA]</scope>
    <source>
        <strain evidence="4">M4</strain>
    </source>
</reference>
<dbReference type="Gene3D" id="3.50.4.10">
    <property type="entry name" value="Hepatocyte Growth Factor"/>
    <property type="match status" value="2"/>
</dbReference>
<dbReference type="EMBL" id="JN036606">
    <property type="protein sequence ID" value="AEJ35024.1"/>
    <property type="molecule type" value="Genomic_DNA"/>
</dbReference>
<accession>A0A0G2Y717</accession>
<evidence type="ECO:0000313" key="7">
    <source>
        <dbReference type="Proteomes" id="UP000201519"/>
    </source>
</evidence>
<evidence type="ECO:0000259" key="2">
    <source>
        <dbReference type="PROSITE" id="PS50948"/>
    </source>
</evidence>
<accession>E3VXK9</accession>
<evidence type="ECO:0000313" key="9">
    <source>
        <dbReference type="Proteomes" id="UP000241474"/>
    </source>
</evidence>
<dbReference type="KEGG" id="vg:9925434"/>
<name>A0A0G2Y717_MIMIV</name>
<feature type="domain" description="Apple" evidence="2">
    <location>
        <begin position="134"/>
        <end position="203"/>
    </location>
</feature>
<dbReference type="SMR" id="A0A0G2Y717"/>
<dbReference type="OrthoDB" id="26466at10239"/>
<dbReference type="PROSITE" id="PS50948">
    <property type="entry name" value="PAN"/>
    <property type="match status" value="2"/>
</dbReference>
<feature type="domain" description="Apple" evidence="2">
    <location>
        <begin position="58"/>
        <end position="128"/>
    </location>
</feature>
<keyword evidence="1" id="KW-1133">Transmembrane helix</keyword>
<keyword evidence="1" id="KW-0472">Membrane</keyword>
<dbReference type="EMBL" id="KM982401">
    <property type="protein sequence ID" value="AKI79562.1"/>
    <property type="molecule type" value="Genomic_DNA"/>
</dbReference>
<dbReference type="Pfam" id="PF00024">
    <property type="entry name" value="PAN_1"/>
    <property type="match status" value="2"/>
</dbReference>
<evidence type="ECO:0000313" key="8">
    <source>
        <dbReference type="Proteomes" id="UP000240552"/>
    </source>
</evidence>
<sequence>MSGKAIFVVIIAIVLLLLIGSLIGFYFYERRRRQNAPVSPVSPVTPVQPGPPVSPTTCPAYYTIDSSDISGFNMSTINNLATQDDCSQECSKNPNCSWYNYDPNNKVCYLKKTVATPNTTTTFRIRNTGNYDKCTQWAPSINGDIPGFDIKDINNNTEDECKQECIQYDCDWYNYNSDSKACYIKKTQKQNGIVTSFRTGSNS</sequence>
<dbReference type="Proteomes" id="UP000241474">
    <property type="component" value="Segment"/>
</dbReference>
<gene>
    <name evidence="3" type="primary">L775</name>
    <name evidence="4" type="ORF">MIMI_L775</name>
</gene>
<protein>
    <submittedName>
        <fullName evidence="3">Putative PAN domain-containing protein</fullName>
    </submittedName>
    <submittedName>
        <fullName evidence="4">Uncharacterized protein L775</fullName>
    </submittedName>
</protein>
<dbReference type="GeneID" id="9925434"/>
<keyword evidence="1" id="KW-0812">Transmembrane</keyword>
<evidence type="ECO:0000313" key="6">
    <source>
        <dbReference type="EMBL" id="AKI81452.1"/>
    </source>
</evidence>
<evidence type="ECO:0000313" key="4">
    <source>
        <dbReference type="EMBL" id="AEJ35024.1"/>
    </source>
</evidence>
<evidence type="ECO:0000313" key="10">
    <source>
        <dbReference type="Proteomes" id="UP000274448"/>
    </source>
</evidence>
<dbReference type="SUPFAM" id="SSF57414">
    <property type="entry name" value="Hairpin loop containing domain-like"/>
    <property type="match status" value="1"/>
</dbReference>
<reference evidence="9 10" key="3">
    <citation type="submission" date="2014-10" db="EMBL/GenBank/DDBJ databases">
        <title>Pan-genome analysis of Brazilian lineage A amoebal mimiviruses.</title>
        <authorList>
            <person name="Assis F.L."/>
            <person name="Abrahao J.S."/>
            <person name="Kroon E.G."/>
            <person name="Dornas F.P."/>
            <person name="Andrade K.R."/>
            <person name="Borato P.V.M."/>
            <person name="Pilotto M.R."/>
            <person name="Benamar S."/>
            <person name="LaScola B."/>
            <person name="Colson P."/>
        </authorList>
    </citation>
    <scope>NUCLEOTIDE SEQUENCE [LARGE SCALE GENOMIC DNA]</scope>
    <source>
        <strain evidence="6 10">Amazonia</strain>
        <strain evidence="5 9">Oyster</strain>
    </source>
</reference>
<keyword evidence="7" id="KW-1185">Reference proteome</keyword>
<organismHost>
    <name type="scientific">Acanthamoeba polyphaga</name>
    <name type="common">Amoeba</name>
    <dbReference type="NCBI Taxonomy" id="5757"/>
</organismHost>
<dbReference type="Proteomes" id="UP000201519">
    <property type="component" value="Segment"/>
</dbReference>
<dbReference type="EMBL" id="KM982403">
    <property type="protein sequence ID" value="AKI81452.1"/>
    <property type="molecule type" value="Genomic_DNA"/>
</dbReference>
<evidence type="ECO:0000313" key="3">
    <source>
        <dbReference type="EMBL" id="ADO18396.1"/>
    </source>
</evidence>
<dbReference type="InterPro" id="IPR003609">
    <property type="entry name" value="Pan_app"/>
</dbReference>
<evidence type="ECO:0000313" key="5">
    <source>
        <dbReference type="EMBL" id="AKI79562.1"/>
    </source>
</evidence>
<dbReference type="RefSeq" id="YP_003987306.1">
    <property type="nucleotide sequence ID" value="NC_014649.1"/>
</dbReference>
<organism evidence="3 7">
    <name type="scientific">Acanthamoeba polyphaga mimivirus</name>
    <name type="common">APMV</name>
    <dbReference type="NCBI Taxonomy" id="212035"/>
    <lineage>
        <taxon>Viruses</taxon>
        <taxon>Varidnaviria</taxon>
        <taxon>Bamfordvirae</taxon>
        <taxon>Nucleocytoviricota</taxon>
        <taxon>Megaviricetes</taxon>
        <taxon>Imitervirales</taxon>
        <taxon>Mimiviridae</taxon>
        <taxon>Megamimivirinae</taxon>
        <taxon>Mimivirus</taxon>
        <taxon>Mimivirus bradfordmassiliense</taxon>
    </lineage>
</organism>
<dbReference type="EMBL" id="HQ336222">
    <property type="protein sequence ID" value="ADO18396.1"/>
    <property type="molecule type" value="Genomic_DNA"/>
</dbReference>
<reference evidence="3 7" key="2">
    <citation type="journal article" date="2011" name="Virol. J.">
        <title>Breaking the 1000-gene barrier for Mimivirus using ultra-deep genome and transcriptome sequencing.</title>
        <authorList>
            <person name="Legendre M."/>
            <person name="Santini S."/>
            <person name="Rico A."/>
            <person name="Abergel C."/>
            <person name="Claverie J.M."/>
        </authorList>
    </citation>
    <scope>NUCLEOTIDE SEQUENCE [LARGE SCALE GENOMIC DNA]</scope>
</reference>
<dbReference type="Proteomes" id="UP000240552">
    <property type="component" value="Segment"/>
</dbReference>